<organism evidence="8 9">
    <name type="scientific">Nocardioides jiangsuensis</name>
    <dbReference type="NCBI Taxonomy" id="2866161"/>
    <lineage>
        <taxon>Bacteria</taxon>
        <taxon>Bacillati</taxon>
        <taxon>Actinomycetota</taxon>
        <taxon>Actinomycetes</taxon>
        <taxon>Propionibacteriales</taxon>
        <taxon>Nocardioidaceae</taxon>
        <taxon>Nocardioides</taxon>
    </lineage>
</organism>
<protein>
    <recommendedName>
        <fullName evidence="1">DNA (cytosine-5-)-methyltransferase</fullName>
        <ecNumber evidence="1">2.1.1.37</ecNumber>
    </recommendedName>
</protein>
<keyword evidence="5" id="KW-0680">Restriction system</keyword>
<proteinExistence type="inferred from homology"/>
<dbReference type="PANTHER" id="PTHR46098">
    <property type="entry name" value="TRNA (CYTOSINE(38)-C(5))-METHYLTRANSFERASE"/>
    <property type="match status" value="1"/>
</dbReference>
<accession>A0ABS7RLM7</accession>
<dbReference type="InterPro" id="IPR001525">
    <property type="entry name" value="C5_MeTfrase"/>
</dbReference>
<evidence type="ECO:0000313" key="8">
    <source>
        <dbReference type="EMBL" id="MBY9075946.1"/>
    </source>
</evidence>
<dbReference type="GO" id="GO:0008168">
    <property type="term" value="F:methyltransferase activity"/>
    <property type="evidence" value="ECO:0007669"/>
    <property type="project" value="UniProtKB-KW"/>
</dbReference>
<dbReference type="NCBIfam" id="TIGR00675">
    <property type="entry name" value="dcm"/>
    <property type="match status" value="1"/>
</dbReference>
<gene>
    <name evidence="8" type="ORF">K1X13_14020</name>
</gene>
<dbReference type="GO" id="GO:0032259">
    <property type="term" value="P:methylation"/>
    <property type="evidence" value="ECO:0007669"/>
    <property type="project" value="UniProtKB-KW"/>
</dbReference>
<keyword evidence="3 6" id="KW-0808">Transferase</keyword>
<dbReference type="PROSITE" id="PS51679">
    <property type="entry name" value="SAM_MT_C5"/>
    <property type="match status" value="1"/>
</dbReference>
<dbReference type="InterPro" id="IPR050750">
    <property type="entry name" value="C5-MTase"/>
</dbReference>
<keyword evidence="9" id="KW-1185">Reference proteome</keyword>
<evidence type="ECO:0000256" key="3">
    <source>
        <dbReference type="ARBA" id="ARBA00022679"/>
    </source>
</evidence>
<evidence type="ECO:0000256" key="5">
    <source>
        <dbReference type="ARBA" id="ARBA00022747"/>
    </source>
</evidence>
<evidence type="ECO:0000256" key="4">
    <source>
        <dbReference type="ARBA" id="ARBA00022691"/>
    </source>
</evidence>
<name>A0ABS7RLM7_9ACTN</name>
<dbReference type="Gene3D" id="3.40.50.150">
    <property type="entry name" value="Vaccinia Virus protein VP39"/>
    <property type="match status" value="1"/>
</dbReference>
<evidence type="ECO:0000256" key="1">
    <source>
        <dbReference type="ARBA" id="ARBA00011975"/>
    </source>
</evidence>
<keyword evidence="2 6" id="KW-0489">Methyltransferase</keyword>
<comment type="similarity">
    <text evidence="6 7">Belongs to the class I-like SAM-binding methyltransferase superfamily. C5-methyltransferase family.</text>
</comment>
<evidence type="ECO:0000313" key="9">
    <source>
        <dbReference type="Proteomes" id="UP000754710"/>
    </source>
</evidence>
<evidence type="ECO:0000256" key="2">
    <source>
        <dbReference type="ARBA" id="ARBA00022603"/>
    </source>
</evidence>
<dbReference type="Proteomes" id="UP000754710">
    <property type="component" value="Unassembled WGS sequence"/>
</dbReference>
<dbReference type="PANTHER" id="PTHR46098:SF1">
    <property type="entry name" value="TRNA (CYTOSINE(38)-C(5))-METHYLTRANSFERASE"/>
    <property type="match status" value="1"/>
</dbReference>
<dbReference type="Gene3D" id="3.90.120.10">
    <property type="entry name" value="DNA Methylase, subunit A, domain 2"/>
    <property type="match status" value="1"/>
</dbReference>
<evidence type="ECO:0000256" key="7">
    <source>
        <dbReference type="RuleBase" id="RU000416"/>
    </source>
</evidence>
<dbReference type="PRINTS" id="PR00105">
    <property type="entry name" value="C5METTRFRASE"/>
</dbReference>
<feature type="active site" evidence="6">
    <location>
        <position position="73"/>
    </location>
</feature>
<dbReference type="SUPFAM" id="SSF53335">
    <property type="entry name" value="S-adenosyl-L-methionine-dependent methyltransferases"/>
    <property type="match status" value="1"/>
</dbReference>
<dbReference type="EMBL" id="JAIEZQ010000002">
    <property type="protein sequence ID" value="MBY9075946.1"/>
    <property type="molecule type" value="Genomic_DNA"/>
</dbReference>
<dbReference type="EC" id="2.1.1.37" evidence="1"/>
<dbReference type="Pfam" id="PF00145">
    <property type="entry name" value="DNA_methylase"/>
    <property type="match status" value="1"/>
</dbReference>
<sequence>MFDFVDLFAGIGGFHGSLASLGGRGVRAAELDRRAREVYKPNWHLMPDKDVRDLAQEAGSLEDHAVLAAGFPCQPFSKSGRQLGMSEERGTLFHEIVTILEAKKPPVIFLENVRNIAGPRQRATWRAVVDGLREVGYKVSDQPCVFSPHLLPPEAGGAAQVRERVYILATYVGPERAHNEVDVPPAVEHRPQLGWDPQHWSIKEHVVAAAQPTTHLRNYRLTPDEIEWIDTWNRFLKLLPPGAHLPGHPLWADVWTGVLQPKPEDPDWKKGFIAKNVQFYVDNKKQIDAWLEEKPRLRTFPASRRKLEWQAQDAPRDLWQLLLHLRPSGIRAKRPTYAPALVAMGQTSIYGPERRRLTVEEAAVLQGFPRGFKFGGQVDSLSYRQLGNAINIGTARYVFSRYVEQNADDIEAAEAAGAKVDGHPVVEAVMQVVEAERAASDVAAETG</sequence>
<evidence type="ECO:0000256" key="6">
    <source>
        <dbReference type="PROSITE-ProRule" id="PRU01016"/>
    </source>
</evidence>
<dbReference type="InterPro" id="IPR029063">
    <property type="entry name" value="SAM-dependent_MTases_sf"/>
</dbReference>
<dbReference type="RefSeq" id="WP_221025636.1">
    <property type="nucleotide sequence ID" value="NZ_JAIEZQ010000002.1"/>
</dbReference>
<comment type="caution">
    <text evidence="8">The sequence shown here is derived from an EMBL/GenBank/DDBJ whole genome shotgun (WGS) entry which is preliminary data.</text>
</comment>
<reference evidence="8 9" key="1">
    <citation type="submission" date="2021-08" db="EMBL/GenBank/DDBJ databases">
        <title>Nocardioides bacterium WL0053 sp. nov., isolated from the sediment.</title>
        <authorList>
            <person name="Wang L."/>
            <person name="Zhang D."/>
            <person name="Zhang A."/>
        </authorList>
    </citation>
    <scope>NUCLEOTIDE SEQUENCE [LARGE SCALE GENOMIC DNA]</scope>
    <source>
        <strain evidence="8 9">WL0053</strain>
    </source>
</reference>
<keyword evidence="4 6" id="KW-0949">S-adenosyl-L-methionine</keyword>